<comment type="caution">
    <text evidence="6">The sequence shown here is derived from an EMBL/GenBank/DDBJ whole genome shotgun (WGS) entry which is preliminary data.</text>
</comment>
<dbReference type="SMART" id="SM00382">
    <property type="entry name" value="AAA"/>
    <property type="match status" value="1"/>
</dbReference>
<dbReference type="RefSeq" id="WP_379186615.1">
    <property type="nucleotide sequence ID" value="NZ_JBHSOW010000015.1"/>
</dbReference>
<comment type="similarity">
    <text evidence="1">Belongs to the ABC transporter superfamily.</text>
</comment>
<accession>A0ABW0VQW6</accession>
<keyword evidence="4 6" id="KW-0067">ATP-binding</keyword>
<evidence type="ECO:0000256" key="1">
    <source>
        <dbReference type="ARBA" id="ARBA00005417"/>
    </source>
</evidence>
<reference evidence="7" key="1">
    <citation type="journal article" date="2019" name="Int. J. Syst. Evol. Microbiol.">
        <title>The Global Catalogue of Microorganisms (GCM) 10K type strain sequencing project: providing services to taxonomists for standard genome sequencing and annotation.</title>
        <authorList>
            <consortium name="The Broad Institute Genomics Platform"/>
            <consortium name="The Broad Institute Genome Sequencing Center for Infectious Disease"/>
            <person name="Wu L."/>
            <person name="Ma J."/>
        </authorList>
    </citation>
    <scope>NUCLEOTIDE SEQUENCE [LARGE SCALE GENOMIC DNA]</scope>
    <source>
        <strain evidence="7">CGMCC 1.3240</strain>
    </source>
</reference>
<name>A0ABW0VQW6_9BACL</name>
<dbReference type="Proteomes" id="UP001596047">
    <property type="component" value="Unassembled WGS sequence"/>
</dbReference>
<dbReference type="InterPro" id="IPR003439">
    <property type="entry name" value="ABC_transporter-like_ATP-bd"/>
</dbReference>
<dbReference type="EMBL" id="JBHSOW010000015">
    <property type="protein sequence ID" value="MFC5648157.1"/>
    <property type="molecule type" value="Genomic_DNA"/>
</dbReference>
<organism evidence="6 7">
    <name type="scientific">Paenibacillus solisilvae</name>
    <dbReference type="NCBI Taxonomy" id="2486751"/>
    <lineage>
        <taxon>Bacteria</taxon>
        <taxon>Bacillati</taxon>
        <taxon>Bacillota</taxon>
        <taxon>Bacilli</taxon>
        <taxon>Bacillales</taxon>
        <taxon>Paenibacillaceae</taxon>
        <taxon>Paenibacillus</taxon>
    </lineage>
</organism>
<dbReference type="Gene3D" id="3.40.50.300">
    <property type="entry name" value="P-loop containing nucleotide triphosphate hydrolases"/>
    <property type="match status" value="1"/>
</dbReference>
<keyword evidence="2" id="KW-0813">Transport</keyword>
<evidence type="ECO:0000256" key="4">
    <source>
        <dbReference type="ARBA" id="ARBA00022840"/>
    </source>
</evidence>
<dbReference type="PROSITE" id="PS50893">
    <property type="entry name" value="ABC_TRANSPORTER_2"/>
    <property type="match status" value="1"/>
</dbReference>
<dbReference type="PANTHER" id="PTHR43335">
    <property type="entry name" value="ABC TRANSPORTER, ATP-BINDING PROTEIN"/>
    <property type="match status" value="1"/>
</dbReference>
<protein>
    <submittedName>
        <fullName evidence="6">ATP-binding cassette domain-containing protein</fullName>
    </submittedName>
</protein>
<evidence type="ECO:0000313" key="6">
    <source>
        <dbReference type="EMBL" id="MFC5648157.1"/>
    </source>
</evidence>
<sequence>MLTANKLGKKYKNRWALEPLELELERGMHGLLGPNGAGKSTLMRLLAGLLVPTTGDATLHGSSVRSGSGVRRQIGYVPQTFQLFPQLTARQWLLHVAHLKRIGTRQEREAETARLLRAVHLEAKADLPARTYSNGMIKRLGIAQALVGSPQIVIVDEPAAGLDPEERVRLRNVLAELAYSSVVLFSTHVLSDVDMSCNNVIVLGGGKLRYKGQLAGLAEYAAGKLWEWEASEHEWRAIAAEQLLTARRTKDGIRCRMIADHPPNPYAQAVIPTMEDGYLTLISQLTSGAHR</sequence>
<dbReference type="InterPro" id="IPR027417">
    <property type="entry name" value="P-loop_NTPase"/>
</dbReference>
<dbReference type="Pfam" id="PF00005">
    <property type="entry name" value="ABC_tran"/>
    <property type="match status" value="1"/>
</dbReference>
<dbReference type="SUPFAM" id="SSF52540">
    <property type="entry name" value="P-loop containing nucleoside triphosphate hydrolases"/>
    <property type="match status" value="1"/>
</dbReference>
<dbReference type="GO" id="GO:0005524">
    <property type="term" value="F:ATP binding"/>
    <property type="evidence" value="ECO:0007669"/>
    <property type="project" value="UniProtKB-KW"/>
</dbReference>
<dbReference type="InterPro" id="IPR003593">
    <property type="entry name" value="AAA+_ATPase"/>
</dbReference>
<evidence type="ECO:0000256" key="3">
    <source>
        <dbReference type="ARBA" id="ARBA00022741"/>
    </source>
</evidence>
<keyword evidence="3" id="KW-0547">Nucleotide-binding</keyword>
<proteinExistence type="inferred from homology"/>
<gene>
    <name evidence="6" type="ORF">ACFPYJ_03310</name>
</gene>
<evidence type="ECO:0000313" key="7">
    <source>
        <dbReference type="Proteomes" id="UP001596047"/>
    </source>
</evidence>
<evidence type="ECO:0000256" key="2">
    <source>
        <dbReference type="ARBA" id="ARBA00022448"/>
    </source>
</evidence>
<dbReference type="PANTHER" id="PTHR43335:SF2">
    <property type="entry name" value="ABC TRANSPORTER, ATP-BINDING PROTEIN"/>
    <property type="match status" value="1"/>
</dbReference>
<evidence type="ECO:0000259" key="5">
    <source>
        <dbReference type="PROSITE" id="PS50893"/>
    </source>
</evidence>
<keyword evidence="7" id="KW-1185">Reference proteome</keyword>
<feature type="domain" description="ABC transporter" evidence="5">
    <location>
        <begin position="2"/>
        <end position="230"/>
    </location>
</feature>